<proteinExistence type="predicted"/>
<dbReference type="EMBL" id="LJSK01000270">
    <property type="protein sequence ID" value="KPI84313.1"/>
    <property type="molecule type" value="Genomic_DNA"/>
</dbReference>
<dbReference type="Gene3D" id="3.40.50.300">
    <property type="entry name" value="P-loop containing nucleotide triphosphate hydrolases"/>
    <property type="match status" value="2"/>
</dbReference>
<protein>
    <submittedName>
        <fullName evidence="12">Putative ATP-binding cassette protein subfamily C member 8</fullName>
    </submittedName>
</protein>
<dbReference type="InterPro" id="IPR017871">
    <property type="entry name" value="ABC_transporter-like_CS"/>
</dbReference>
<keyword evidence="4" id="KW-0547">Nucleotide-binding</keyword>
<dbReference type="InterPro" id="IPR050173">
    <property type="entry name" value="ABC_transporter_C-like"/>
</dbReference>
<keyword evidence="7 9" id="KW-0472">Membrane</keyword>
<dbReference type="GO" id="GO:0016020">
    <property type="term" value="C:membrane"/>
    <property type="evidence" value="ECO:0007669"/>
    <property type="project" value="UniProtKB-SubCell"/>
</dbReference>
<feature type="transmembrane region" description="Helical" evidence="9">
    <location>
        <begin position="1459"/>
        <end position="1480"/>
    </location>
</feature>
<feature type="transmembrane region" description="Helical" evidence="9">
    <location>
        <begin position="592"/>
        <end position="614"/>
    </location>
</feature>
<dbReference type="InterPro" id="IPR027417">
    <property type="entry name" value="P-loop_NTPase"/>
</dbReference>
<feature type="region of interest" description="Disordered" evidence="8">
    <location>
        <begin position="344"/>
        <end position="398"/>
    </location>
</feature>
<name>A0A0N1IIP6_LEPSE</name>
<sequence length="2097" mass="228259">MPTSTRKKLVSQEVRSPSPRSSFFLHSVLRRIPGYLFFLIHVCFIHILWGELLDEFFTAPLTLRAGNGSKTETLVSALHSLSDVFRRSVDQTLLYGLKDALRAKNGHATPGTVTIARNCLLYLWKSPSSMVFAFGLAFVSLNILLTAMRIIGALLTSITYTCRSRHYLQRGGSRRPIPLRIIARYGNGYDSVLRFMLAAVELTWFMSYPVLNSAALSKNTMGITAQAGMRSEPTYASLRRLQARQQAIASFQIEASLLLPPQLFDDAADAVAAGRFVLVFVKMVLGLVLALDAQRLFHAFVGVRPLAIPNGWERCPVCGGLWKRSRLAKDDVHLCPIILTTKPLKTSSSSDSGAEEGTADADSTKAAGATGERRLRGGGPAARRVLRKPEGGARPGDAFPDPNRVSFWSHITDSWLSPLMNFTLLAPSSTFSPPPISSITDDGRGSWQSLLRVVDRLPRMPYALHTRENIDEPAWDLWQRRHEAPRPGEVSRLETAFMSVTAPIRRILSRAFAIFFLPTPPPTEHAKPPARKGSALFRVFTRHPSGREYIFMCVPLKITHDLLSLVAPRVVKSLVLFLKEVSVASISTRQSYLCNGLLICLSLILIITLQGLFFQSYLTHLYVSSLKATSALKALLLRQSLETPLAYTGGVKRTSAKPTQSPLGLSSRSAKSAFDDGKGIRKGLPASPTTVPALEAAAAADEEQSSTLSREGAVMSLLTVDTTNCGDCLIFLHNVWGHPFLIVSSLLSMYSYVGLFSTLSTFAVLIALIPLNRSSAARVRTAQQQAKNNESRLSDLTASLSSMRTVKSMALEECLVGRLEEAREKESDGMKRVGRAESVAAAQTEVTTLLVALVCCGSYLLTGGTMDASVLVPTMAALQVMRFPVWTLPHLYSQVSRGYMSMQRIERYLTEHEAGESAGEVYTVQHKVLECGEGATSKSATAPAMKAGALVKAGEVRCERSSFAWCVQRTRPEWASFPGTMPSLPSAAADGGDSPQADLSMLSSSLSGSYSSSLRNGSPAVVLHDIAMNIAPGEFVVIHGPTGSGKSALLLAMLKELYVMPNGTFPSSPPSASPSSPLARVGALSLGSGFRVGGRVAYCAEVPWLRQGSVRENIRLLPDDAPESAKERRWYRRVVEACALEQDLSVLANGDRTMVGEGGTKLSGGQRARVALARAAYRYRETDVFIFDDVLSALDVEVQRHIIAKLFHGLLSGAGASSTPSTAKPRRTKTLIFTTHVPISLLLPDRVMYLWADGTLHEDGNYKAPTVERIMQRKDEWHSATVAAAEAKDSRRSIQEAAGETVAPPLRSNSPAGASHAAATWTRKALPPPAPTQGTQSGISFLLPRASDLHRLFIDYLGGRRLLLFFVLSVAMQIFRTLMDNWLGVYISLYDKRNAAYESILRSTKSQRARKLMLDILSLVVLRGDNSTATPATPAPAVPIFVVLGYPVVWQNPFVLDTVVVQFLGTYAVIGLSAAFLSMIRTDYFFRSYQRMTDALQLNAVRKLFKAPVSYFDRVPSSRLLQMLSRDQEVVDRLLGESIQLIFLTVLQLLGMVLFNTMHFGAFIAVLPISALLFYHLTVRFLSFIKQVRALEGVLQSRSLSVVKDAVKGAVTVRAFGDVLQNQLLSEMSEALDAVHVAANAGLTADRWVALRLEFVALAFTSALALLSVLTVCLSSTTSAGSAAFAGLGIISSMTASRSLSLLCRRFGMFQNQFVSAEQLLRLEEEVPEETQTNSSSSSNGSISDNDKDDADAAKETETALPSDYPLLDVRHLCAKYQPQLPWVLTDICFSLRPGECVGLIGRTGNGKSSIFNALLGLMDVIDGEILVPQDLVSPLSHSIGCRQESAQLNALQLHQHELRKHYFELVSQEPLLLQGTCRSNLLLGYEDKTLKPTEDAEETTGADSAAAAEALEARLREVLCKVSLDVLLAPSLAAAPATGTGGETTAAQQASGDALSSSVDYVTETPLDPATCILDHVVTTGGANLSAGQRQLLCFARAILHHPRVILLDEVSSRMDRRTDKLIQKVIKEEMLNRRENTPALSPAEKASASGVLLIAHRLETILSLCDRVLVIEQGRCVANLSKEEVSSLDDLESYL</sequence>
<dbReference type="PROSITE" id="PS50929">
    <property type="entry name" value="ABC_TM1F"/>
    <property type="match status" value="2"/>
</dbReference>
<dbReference type="Pfam" id="PF00664">
    <property type="entry name" value="ABC_membrane"/>
    <property type="match status" value="2"/>
</dbReference>
<feature type="compositionally biased region" description="Low complexity" evidence="8">
    <location>
        <begin position="1734"/>
        <end position="1744"/>
    </location>
</feature>
<gene>
    <name evidence="12" type="ORF">ABL78_6636</name>
</gene>
<organism evidence="12 13">
    <name type="scientific">Leptomonas seymouri</name>
    <dbReference type="NCBI Taxonomy" id="5684"/>
    <lineage>
        <taxon>Eukaryota</taxon>
        <taxon>Discoba</taxon>
        <taxon>Euglenozoa</taxon>
        <taxon>Kinetoplastea</taxon>
        <taxon>Metakinetoplastina</taxon>
        <taxon>Trypanosomatida</taxon>
        <taxon>Trypanosomatidae</taxon>
        <taxon>Leishmaniinae</taxon>
        <taxon>Leptomonas</taxon>
    </lineage>
</organism>
<feature type="region of interest" description="Disordered" evidence="8">
    <location>
        <begin position="1289"/>
        <end position="1333"/>
    </location>
</feature>
<feature type="transmembrane region" description="Helical" evidence="9">
    <location>
        <begin position="1655"/>
        <end position="1677"/>
    </location>
</feature>
<evidence type="ECO:0000259" key="10">
    <source>
        <dbReference type="PROSITE" id="PS50893"/>
    </source>
</evidence>
<evidence type="ECO:0000256" key="9">
    <source>
        <dbReference type="SAM" id="Phobius"/>
    </source>
</evidence>
<dbReference type="GO" id="GO:0016887">
    <property type="term" value="F:ATP hydrolysis activity"/>
    <property type="evidence" value="ECO:0007669"/>
    <property type="project" value="InterPro"/>
</dbReference>
<feature type="region of interest" description="Disordered" evidence="8">
    <location>
        <begin position="1726"/>
        <end position="1756"/>
    </location>
</feature>
<evidence type="ECO:0000256" key="7">
    <source>
        <dbReference type="ARBA" id="ARBA00023136"/>
    </source>
</evidence>
<dbReference type="GO" id="GO:0005524">
    <property type="term" value="F:ATP binding"/>
    <property type="evidence" value="ECO:0007669"/>
    <property type="project" value="UniProtKB-KW"/>
</dbReference>
<keyword evidence="2" id="KW-0813">Transport</keyword>
<evidence type="ECO:0000313" key="13">
    <source>
        <dbReference type="Proteomes" id="UP000038009"/>
    </source>
</evidence>
<feature type="transmembrane region" description="Helical" evidence="9">
    <location>
        <begin position="270"/>
        <end position="291"/>
    </location>
</feature>
<dbReference type="GO" id="GO:0140359">
    <property type="term" value="F:ABC-type transporter activity"/>
    <property type="evidence" value="ECO:0007669"/>
    <property type="project" value="InterPro"/>
</dbReference>
<evidence type="ECO:0000256" key="1">
    <source>
        <dbReference type="ARBA" id="ARBA00004370"/>
    </source>
</evidence>
<reference evidence="12 13" key="1">
    <citation type="journal article" date="2015" name="PLoS Pathog.">
        <title>Leptomonas seymouri: Adaptations to the Dixenous Life Cycle Analyzed by Genome Sequencing, Transcriptome Profiling and Co-infection with Leishmania donovani.</title>
        <authorList>
            <person name="Kraeva N."/>
            <person name="Butenko A."/>
            <person name="Hlavacova J."/>
            <person name="Kostygov A."/>
            <person name="Myskova J."/>
            <person name="Grybchuk D."/>
            <person name="Lestinova T."/>
            <person name="Votypka J."/>
            <person name="Volf P."/>
            <person name="Opperdoes F."/>
            <person name="Flegontov P."/>
            <person name="Lukes J."/>
            <person name="Yurchenko V."/>
        </authorList>
    </citation>
    <scope>NUCLEOTIDE SEQUENCE [LARGE SCALE GENOMIC DNA]</scope>
    <source>
        <strain evidence="12 13">ATCC 30220</strain>
    </source>
</reference>
<dbReference type="Pfam" id="PF00005">
    <property type="entry name" value="ABC_tran"/>
    <property type="match status" value="2"/>
</dbReference>
<feature type="compositionally biased region" description="Polar residues" evidence="8">
    <location>
        <begin position="656"/>
        <end position="670"/>
    </location>
</feature>
<dbReference type="PANTHER" id="PTHR24223">
    <property type="entry name" value="ATP-BINDING CASSETTE SUB-FAMILY C"/>
    <property type="match status" value="1"/>
</dbReference>
<dbReference type="OMA" id="NGWERCP"/>
<feature type="transmembrane region" description="Helical" evidence="9">
    <location>
        <begin position="130"/>
        <end position="155"/>
    </location>
</feature>
<dbReference type="Gene3D" id="1.20.1560.10">
    <property type="entry name" value="ABC transporter type 1, transmembrane domain"/>
    <property type="match status" value="2"/>
</dbReference>
<dbReference type="PANTHER" id="PTHR24223:SF273">
    <property type="entry name" value="MULTIDRUG RESISTANCE PROTEIN E"/>
    <property type="match status" value="1"/>
</dbReference>
<dbReference type="PROSITE" id="PS50893">
    <property type="entry name" value="ABC_TRANSPORTER_2"/>
    <property type="match status" value="2"/>
</dbReference>
<dbReference type="InterPro" id="IPR003439">
    <property type="entry name" value="ABC_transporter-like_ATP-bd"/>
</dbReference>
<dbReference type="InterPro" id="IPR011527">
    <property type="entry name" value="ABC1_TM_dom"/>
</dbReference>
<dbReference type="InterPro" id="IPR003593">
    <property type="entry name" value="AAA+_ATPase"/>
</dbReference>
<dbReference type="OrthoDB" id="6500128at2759"/>
<dbReference type="InterPro" id="IPR036640">
    <property type="entry name" value="ABC1_TM_sf"/>
</dbReference>
<feature type="transmembrane region" description="Helical" evidence="9">
    <location>
        <begin position="749"/>
        <end position="771"/>
    </location>
</feature>
<keyword evidence="5 12" id="KW-0067">ATP-binding</keyword>
<evidence type="ECO:0000259" key="11">
    <source>
        <dbReference type="PROSITE" id="PS50929"/>
    </source>
</evidence>
<feature type="domain" description="ABC transmembrane type-1" evidence="11">
    <location>
        <begin position="1463"/>
        <end position="1716"/>
    </location>
</feature>
<keyword evidence="3 9" id="KW-0812">Transmembrane</keyword>
<feature type="transmembrane region" description="Helical" evidence="9">
    <location>
        <begin position="1534"/>
        <end position="1554"/>
    </location>
</feature>
<feature type="domain" description="ABC transporter" evidence="10">
    <location>
        <begin position="1001"/>
        <end position="1278"/>
    </location>
</feature>
<dbReference type="PROSITE" id="PS00211">
    <property type="entry name" value="ABC_TRANSPORTER_1"/>
    <property type="match status" value="2"/>
</dbReference>
<feature type="transmembrane region" description="Helical" evidence="9">
    <location>
        <begin position="32"/>
        <end position="49"/>
    </location>
</feature>
<feature type="transmembrane region" description="Helical" evidence="9">
    <location>
        <begin position="1560"/>
        <end position="1579"/>
    </location>
</feature>
<keyword evidence="6 9" id="KW-1133">Transmembrane helix</keyword>
<evidence type="ECO:0000256" key="2">
    <source>
        <dbReference type="ARBA" id="ARBA00022448"/>
    </source>
</evidence>
<evidence type="ECO:0000256" key="3">
    <source>
        <dbReference type="ARBA" id="ARBA00022692"/>
    </source>
</evidence>
<keyword evidence="13" id="KW-1185">Reference proteome</keyword>
<evidence type="ECO:0000256" key="6">
    <source>
        <dbReference type="ARBA" id="ARBA00022989"/>
    </source>
</evidence>
<dbReference type="SMART" id="SM00382">
    <property type="entry name" value="AAA"/>
    <property type="match status" value="2"/>
</dbReference>
<feature type="domain" description="ABC transmembrane type-1" evidence="11">
    <location>
        <begin position="562"/>
        <end position="897"/>
    </location>
</feature>
<evidence type="ECO:0000256" key="4">
    <source>
        <dbReference type="ARBA" id="ARBA00022741"/>
    </source>
</evidence>
<feature type="region of interest" description="Disordered" evidence="8">
    <location>
        <begin position="651"/>
        <end position="688"/>
    </location>
</feature>
<evidence type="ECO:0000313" key="12">
    <source>
        <dbReference type="EMBL" id="KPI84313.1"/>
    </source>
</evidence>
<feature type="domain" description="ABC transporter" evidence="10">
    <location>
        <begin position="1768"/>
        <end position="2097"/>
    </location>
</feature>
<evidence type="ECO:0000256" key="8">
    <source>
        <dbReference type="SAM" id="MobiDB-lite"/>
    </source>
</evidence>
<comment type="subcellular location">
    <subcellularLocation>
        <location evidence="1">Membrane</location>
    </subcellularLocation>
</comment>
<dbReference type="Proteomes" id="UP000038009">
    <property type="component" value="Unassembled WGS sequence"/>
</dbReference>
<dbReference type="SUPFAM" id="SSF90123">
    <property type="entry name" value="ABC transporter transmembrane region"/>
    <property type="match status" value="2"/>
</dbReference>
<dbReference type="VEuPathDB" id="TriTrypDB:Lsey_0270_0060"/>
<dbReference type="SUPFAM" id="SSF52540">
    <property type="entry name" value="P-loop containing nucleoside triphosphate hydrolases"/>
    <property type="match status" value="2"/>
</dbReference>
<comment type="caution">
    <text evidence="12">The sequence shown here is derived from an EMBL/GenBank/DDBJ whole genome shotgun (WGS) entry which is preliminary data.</text>
</comment>
<feature type="transmembrane region" description="Helical" evidence="9">
    <location>
        <begin position="192"/>
        <end position="211"/>
    </location>
</feature>
<evidence type="ECO:0000256" key="5">
    <source>
        <dbReference type="ARBA" id="ARBA00022840"/>
    </source>
</evidence>
<accession>A0A0N1IIP6</accession>